<dbReference type="InterPro" id="IPR042099">
    <property type="entry name" value="ANL_N_sf"/>
</dbReference>
<evidence type="ECO:0000313" key="4">
    <source>
        <dbReference type="Proteomes" id="UP000278222"/>
    </source>
</evidence>
<protein>
    <submittedName>
        <fullName evidence="3">Acyl-CoA synthetase (AMP-forming)/AMP-acid ligase II</fullName>
    </submittedName>
</protein>
<keyword evidence="4" id="KW-1185">Reference proteome</keyword>
<dbReference type="Proteomes" id="UP000278222">
    <property type="component" value="Unassembled WGS sequence"/>
</dbReference>
<keyword evidence="3" id="KW-0436">Ligase</keyword>
<sequence length="502" mass="53527">MHPIQFFLRRAEAAPDAVALEDAGGQLTYRALAERVLALAAGFQAIDPTPGSRVGLSAYNSADHVTALLATMAAGKVWVPLYPKNGRQELDRMVGFTEPSIVVADAECRDGFDAQGAALVTIDPASRAAGTLEGLVEANIGRRPAPDDLPLSATQAIKFTGGSTGAPKGVMQPYRAWTTNALTQIHHYGLGPADRNLAAAPITHGTSTYIVPTLAAGGRIAVVDRQRPAEVLECFRRFGTTLTFLPPTVIYLLMEAADDAPCPTLRNLVYGGGPMRPERIRAAQERFGPVLATSYGQTEAPQIITVVPPDELMLDENRATVGRASLLTELAILDADGRRLPQGETGEVCARGDLLMSGYWRNPEKTAETLVDGWLRTGDLGAVDERGYLTLKGRSREVVITGGFNVYPIDVEAALGRHPDVLDVAVFGIEDAKWGEAVHAAVQLRPGAATTQAELIAFARDAVGPVKTPKAIHLYPELPKNAFGKILKPQLQREAAARAPAS</sequence>
<dbReference type="Pfam" id="PF00501">
    <property type="entry name" value="AMP-binding"/>
    <property type="match status" value="1"/>
</dbReference>
<gene>
    <name evidence="3" type="ORF">EDC65_4070</name>
</gene>
<dbReference type="AlphaFoldDB" id="A0A3N1KNZ8"/>
<dbReference type="SUPFAM" id="SSF56801">
    <property type="entry name" value="Acetyl-CoA synthetase-like"/>
    <property type="match status" value="1"/>
</dbReference>
<comment type="caution">
    <text evidence="3">The sequence shown here is derived from an EMBL/GenBank/DDBJ whole genome shotgun (WGS) entry which is preliminary data.</text>
</comment>
<dbReference type="Gene3D" id="3.30.300.30">
    <property type="match status" value="1"/>
</dbReference>
<dbReference type="InterPro" id="IPR025110">
    <property type="entry name" value="AMP-bd_C"/>
</dbReference>
<feature type="domain" description="AMP-dependent synthetase/ligase" evidence="1">
    <location>
        <begin position="9"/>
        <end position="360"/>
    </location>
</feature>
<evidence type="ECO:0000259" key="1">
    <source>
        <dbReference type="Pfam" id="PF00501"/>
    </source>
</evidence>
<dbReference type="PROSITE" id="PS00455">
    <property type="entry name" value="AMP_BINDING"/>
    <property type="match status" value="1"/>
</dbReference>
<feature type="domain" description="AMP-binding enzyme C-terminal" evidence="2">
    <location>
        <begin position="411"/>
        <end position="485"/>
    </location>
</feature>
<dbReference type="PANTHER" id="PTHR43767:SF7">
    <property type="entry name" value="MEDIUM_LONG-CHAIN-FATTY-ACID--COA LIGASE FADD8"/>
    <property type="match status" value="1"/>
</dbReference>
<dbReference type="OrthoDB" id="9803968at2"/>
<dbReference type="InterPro" id="IPR000873">
    <property type="entry name" value="AMP-dep_synth/lig_dom"/>
</dbReference>
<dbReference type="InterPro" id="IPR045851">
    <property type="entry name" value="AMP-bd_C_sf"/>
</dbReference>
<dbReference type="InterPro" id="IPR020845">
    <property type="entry name" value="AMP-binding_CS"/>
</dbReference>
<name>A0A3N1KNZ8_9PROT</name>
<dbReference type="RefSeq" id="WP_123693010.1">
    <property type="nucleotide sequence ID" value="NZ_AP019700.1"/>
</dbReference>
<dbReference type="PANTHER" id="PTHR43767">
    <property type="entry name" value="LONG-CHAIN-FATTY-ACID--COA LIGASE"/>
    <property type="match status" value="1"/>
</dbReference>
<evidence type="ECO:0000313" key="3">
    <source>
        <dbReference type="EMBL" id="ROP83423.1"/>
    </source>
</evidence>
<dbReference type="Pfam" id="PF13193">
    <property type="entry name" value="AMP-binding_C"/>
    <property type="match status" value="1"/>
</dbReference>
<dbReference type="EMBL" id="RJKX01000016">
    <property type="protein sequence ID" value="ROP83423.1"/>
    <property type="molecule type" value="Genomic_DNA"/>
</dbReference>
<dbReference type="InterPro" id="IPR050237">
    <property type="entry name" value="ATP-dep_AMP-bd_enzyme"/>
</dbReference>
<reference evidence="3 4" key="1">
    <citation type="submission" date="2018-11" db="EMBL/GenBank/DDBJ databases">
        <title>Genomic Encyclopedia of Type Strains, Phase IV (KMG-IV): sequencing the most valuable type-strain genomes for metagenomic binning, comparative biology and taxonomic classification.</title>
        <authorList>
            <person name="Goeker M."/>
        </authorList>
    </citation>
    <scope>NUCLEOTIDE SEQUENCE [LARGE SCALE GENOMIC DNA]</scope>
    <source>
        <strain evidence="3 4">DSM 5900</strain>
    </source>
</reference>
<evidence type="ECO:0000259" key="2">
    <source>
        <dbReference type="Pfam" id="PF13193"/>
    </source>
</evidence>
<accession>A0A3N1KNZ8</accession>
<dbReference type="Gene3D" id="3.40.50.12780">
    <property type="entry name" value="N-terminal domain of ligase-like"/>
    <property type="match status" value="1"/>
</dbReference>
<dbReference type="GO" id="GO:0016877">
    <property type="term" value="F:ligase activity, forming carbon-sulfur bonds"/>
    <property type="evidence" value="ECO:0007669"/>
    <property type="project" value="UniProtKB-ARBA"/>
</dbReference>
<organism evidence="3 4">
    <name type="scientific">Stella humosa</name>
    <dbReference type="NCBI Taxonomy" id="94"/>
    <lineage>
        <taxon>Bacteria</taxon>
        <taxon>Pseudomonadati</taxon>
        <taxon>Pseudomonadota</taxon>
        <taxon>Alphaproteobacteria</taxon>
        <taxon>Rhodospirillales</taxon>
        <taxon>Stellaceae</taxon>
        <taxon>Stella</taxon>
    </lineage>
</organism>
<proteinExistence type="predicted"/>